<feature type="domain" description="Ketopantoate reductase C-terminal" evidence="6">
    <location>
        <begin position="177"/>
        <end position="290"/>
    </location>
</feature>
<gene>
    <name evidence="7" type="ORF">D7316_02237</name>
</gene>
<protein>
    <recommendedName>
        <fullName evidence="4">2-dehydropantoate 2-reductase</fullName>
        <ecNumber evidence="4">1.1.1.169</ecNumber>
    </recommendedName>
    <alternativeName>
        <fullName evidence="4">Ketopantoate reductase</fullName>
    </alternativeName>
</protein>
<dbReference type="Pfam" id="PF08546">
    <property type="entry name" value="ApbA_C"/>
    <property type="match status" value="1"/>
</dbReference>
<dbReference type="UniPathway" id="UPA00028">
    <property type="reaction ID" value="UER00004"/>
</dbReference>
<dbReference type="GO" id="GO:0008677">
    <property type="term" value="F:2-dehydropantoate 2-reductase activity"/>
    <property type="evidence" value="ECO:0007669"/>
    <property type="project" value="UniProtKB-EC"/>
</dbReference>
<evidence type="ECO:0000259" key="5">
    <source>
        <dbReference type="Pfam" id="PF02558"/>
    </source>
</evidence>
<dbReference type="SUPFAM" id="SSF48179">
    <property type="entry name" value="6-phosphogluconate dehydrogenase C-terminal domain-like"/>
    <property type="match status" value="1"/>
</dbReference>
<evidence type="ECO:0000259" key="6">
    <source>
        <dbReference type="Pfam" id="PF08546"/>
    </source>
</evidence>
<feature type="domain" description="Ketopantoate reductase N-terminal" evidence="5">
    <location>
        <begin position="3"/>
        <end position="151"/>
    </location>
</feature>
<keyword evidence="2 4" id="KW-0521">NADP</keyword>
<dbReference type="NCBIfam" id="TIGR00745">
    <property type="entry name" value="apbA_panE"/>
    <property type="match status" value="1"/>
</dbReference>
<evidence type="ECO:0000313" key="8">
    <source>
        <dbReference type="Proteomes" id="UP000271469"/>
    </source>
</evidence>
<dbReference type="KEGG" id="gom:D7316_02237"/>
<evidence type="ECO:0000256" key="3">
    <source>
        <dbReference type="ARBA" id="ARBA00023002"/>
    </source>
</evidence>
<keyword evidence="4" id="KW-0566">Pantothenate biosynthesis</keyword>
<dbReference type="RefSeq" id="WP_124708282.1">
    <property type="nucleotide sequence ID" value="NZ_CP033972.1"/>
</dbReference>
<keyword evidence="8" id="KW-1185">Reference proteome</keyword>
<comment type="catalytic activity">
    <reaction evidence="4">
        <text>(R)-pantoate + NADP(+) = 2-dehydropantoate + NADPH + H(+)</text>
        <dbReference type="Rhea" id="RHEA:16233"/>
        <dbReference type="ChEBI" id="CHEBI:11561"/>
        <dbReference type="ChEBI" id="CHEBI:15378"/>
        <dbReference type="ChEBI" id="CHEBI:15980"/>
        <dbReference type="ChEBI" id="CHEBI:57783"/>
        <dbReference type="ChEBI" id="CHEBI:58349"/>
        <dbReference type="EC" id="1.1.1.169"/>
    </reaction>
</comment>
<dbReference type="InterPro" id="IPR036291">
    <property type="entry name" value="NAD(P)-bd_dom_sf"/>
</dbReference>
<dbReference type="InterPro" id="IPR008927">
    <property type="entry name" value="6-PGluconate_DH-like_C_sf"/>
</dbReference>
<organism evidence="7 8">
    <name type="scientific">Gordonia insulae</name>
    <dbReference type="NCBI Taxonomy" id="2420509"/>
    <lineage>
        <taxon>Bacteria</taxon>
        <taxon>Bacillati</taxon>
        <taxon>Actinomycetota</taxon>
        <taxon>Actinomycetes</taxon>
        <taxon>Mycobacteriales</taxon>
        <taxon>Gordoniaceae</taxon>
        <taxon>Gordonia</taxon>
    </lineage>
</organism>
<dbReference type="EC" id="1.1.1.169" evidence="4"/>
<dbReference type="Pfam" id="PF02558">
    <property type="entry name" value="ApbA"/>
    <property type="match status" value="1"/>
</dbReference>
<dbReference type="InterPro" id="IPR003710">
    <property type="entry name" value="ApbA"/>
</dbReference>
<reference evidence="7 8" key="1">
    <citation type="submission" date="2018-11" db="EMBL/GenBank/DDBJ databases">
        <title>Gordonia insulae sp. nov., isolated from an island soil.</title>
        <authorList>
            <person name="Kim Y.S."/>
            <person name="Kim S.B."/>
        </authorList>
    </citation>
    <scope>NUCLEOTIDE SEQUENCE [LARGE SCALE GENOMIC DNA]</scope>
    <source>
        <strain evidence="7 8">MMS17-SY073</strain>
    </source>
</reference>
<dbReference type="Gene3D" id="1.10.1040.10">
    <property type="entry name" value="N-(1-d-carboxylethyl)-l-norvaline Dehydrogenase, domain 2"/>
    <property type="match status" value="1"/>
</dbReference>
<dbReference type="PANTHER" id="PTHR21708:SF26">
    <property type="entry name" value="2-DEHYDROPANTOATE 2-REDUCTASE"/>
    <property type="match status" value="1"/>
</dbReference>
<evidence type="ECO:0000313" key="7">
    <source>
        <dbReference type="EMBL" id="AZG45641.1"/>
    </source>
</evidence>
<dbReference type="PANTHER" id="PTHR21708">
    <property type="entry name" value="PROBABLE 2-DEHYDROPANTOATE 2-REDUCTASE"/>
    <property type="match status" value="1"/>
</dbReference>
<dbReference type="GO" id="GO:0005737">
    <property type="term" value="C:cytoplasm"/>
    <property type="evidence" value="ECO:0007669"/>
    <property type="project" value="TreeGrafter"/>
</dbReference>
<dbReference type="InterPro" id="IPR013752">
    <property type="entry name" value="KPA_reductase"/>
</dbReference>
<evidence type="ECO:0000256" key="1">
    <source>
        <dbReference type="ARBA" id="ARBA00007870"/>
    </source>
</evidence>
<dbReference type="AlphaFoldDB" id="A0A3G8JKN0"/>
<dbReference type="GO" id="GO:0015940">
    <property type="term" value="P:pantothenate biosynthetic process"/>
    <property type="evidence" value="ECO:0007669"/>
    <property type="project" value="UniProtKB-UniPathway"/>
</dbReference>
<proteinExistence type="inferred from homology"/>
<dbReference type="Proteomes" id="UP000271469">
    <property type="component" value="Chromosome"/>
</dbReference>
<dbReference type="InterPro" id="IPR051402">
    <property type="entry name" value="KPR-Related"/>
</dbReference>
<evidence type="ECO:0000256" key="2">
    <source>
        <dbReference type="ARBA" id="ARBA00022857"/>
    </source>
</evidence>
<comment type="function">
    <text evidence="4">Catalyzes the NADPH-dependent reduction of ketopantoate into pantoic acid.</text>
</comment>
<dbReference type="EMBL" id="CP033972">
    <property type="protein sequence ID" value="AZG45641.1"/>
    <property type="molecule type" value="Genomic_DNA"/>
</dbReference>
<dbReference type="InterPro" id="IPR013328">
    <property type="entry name" value="6PGD_dom2"/>
</dbReference>
<accession>A0A3G8JKN0</accession>
<name>A0A3G8JKN0_9ACTN</name>
<sequence>MSILIVGAGATGGYLADRLTAGGRNVTVLVRERTQQRLAVHGLQIRDRGTTRNVPVRSVTRDDLRDVFDVVIVAVRSDTIETAIADFTPAVGADTMIVPVGNGVAHVTALRTAFGDHRVVGAAVEMATSVAADGVVDVTQPGVRFTIGALDGSVGIGSLVAELDVEGIDVTVVDDALTAVWRKFLFISSTAVLTCLARGTIADIAADDNGAGLADQVVDETEEVVAATSGLPSDATALRARLRDRSWDWAPSMYRDLVAGRRAEVEVLREMAGYARLHSIRTPLLDAAVVAIAVSNRRVSNRRVSSRPQR</sequence>
<dbReference type="InterPro" id="IPR013332">
    <property type="entry name" value="KPR_N"/>
</dbReference>
<comment type="pathway">
    <text evidence="4">Cofactor biosynthesis; (R)-pantothenate biosynthesis; (R)-pantoate from 3-methyl-2-oxobutanoate: step 2/2.</text>
</comment>
<evidence type="ECO:0000256" key="4">
    <source>
        <dbReference type="RuleBase" id="RU362068"/>
    </source>
</evidence>
<dbReference type="OrthoDB" id="9796561at2"/>
<dbReference type="SUPFAM" id="SSF51735">
    <property type="entry name" value="NAD(P)-binding Rossmann-fold domains"/>
    <property type="match status" value="1"/>
</dbReference>
<comment type="similarity">
    <text evidence="1 4">Belongs to the ketopantoate reductase family.</text>
</comment>
<dbReference type="Gene3D" id="3.40.50.720">
    <property type="entry name" value="NAD(P)-binding Rossmann-like Domain"/>
    <property type="match status" value="1"/>
</dbReference>
<keyword evidence="3 4" id="KW-0560">Oxidoreductase</keyword>